<organism evidence="1 2">
    <name type="scientific">Agathobacter rectalis</name>
    <dbReference type="NCBI Taxonomy" id="39491"/>
    <lineage>
        <taxon>Bacteria</taxon>
        <taxon>Bacillati</taxon>
        <taxon>Bacillota</taxon>
        <taxon>Clostridia</taxon>
        <taxon>Lachnospirales</taxon>
        <taxon>Lachnospiraceae</taxon>
        <taxon>Agathobacter</taxon>
    </lineage>
</organism>
<dbReference type="AlphaFoldDB" id="A0A3E4WY56"/>
<protein>
    <submittedName>
        <fullName evidence="1">Uncharacterized protein</fullName>
    </submittedName>
</protein>
<dbReference type="EMBL" id="QSTI01000018">
    <property type="protein sequence ID" value="RGM47195.1"/>
    <property type="molecule type" value="Genomic_DNA"/>
</dbReference>
<comment type="caution">
    <text evidence="1">The sequence shown here is derived from an EMBL/GenBank/DDBJ whole genome shotgun (WGS) entry which is preliminary data.</text>
</comment>
<dbReference type="RefSeq" id="WP_117715269.1">
    <property type="nucleotide sequence ID" value="NZ_QSTI01000018.1"/>
</dbReference>
<sequence length="74" mass="8383">MDISKRYSVELNKINNHLTDLERGRIYELTQTPGTPSCATMAQHLREDISTLLDLIENDKPGVLEKVSNVTNKI</sequence>
<accession>A0A3E4WY56</accession>
<evidence type="ECO:0000313" key="1">
    <source>
        <dbReference type="EMBL" id="RGM47195.1"/>
    </source>
</evidence>
<proteinExistence type="predicted"/>
<evidence type="ECO:0000313" key="2">
    <source>
        <dbReference type="Proteomes" id="UP000260717"/>
    </source>
</evidence>
<reference evidence="1 2" key="1">
    <citation type="submission" date="2018-08" db="EMBL/GenBank/DDBJ databases">
        <title>A genome reference for cultivated species of the human gut microbiota.</title>
        <authorList>
            <person name="Zou Y."/>
            <person name="Xue W."/>
            <person name="Luo G."/>
        </authorList>
    </citation>
    <scope>NUCLEOTIDE SEQUENCE [LARGE SCALE GENOMIC DNA]</scope>
    <source>
        <strain evidence="1 2">OM08-12AT</strain>
    </source>
</reference>
<gene>
    <name evidence="1" type="ORF">DXC13_10970</name>
</gene>
<dbReference type="Proteomes" id="UP000260717">
    <property type="component" value="Unassembled WGS sequence"/>
</dbReference>
<name>A0A3E4WY56_9FIRM</name>